<sequence length="159" mass="18552">MASIFTIIANSHMIWCCWVVWQRRRIVVLLPAFIFNIRNWYGGQIIFDILYISFNWRRPYGARYYYNFTIVRVRYDAEGQLRPYRHFVEVLVESSAIPAPLYLAFILRDSMGVFYLDSITNVTKGIAPTLFVGCAAAGHTWADDSLQESVVLSLYFQRS</sequence>
<dbReference type="EMBL" id="FUEG01000060">
    <property type="protein sequence ID" value="SJL18458.1"/>
    <property type="molecule type" value="Genomic_DNA"/>
</dbReference>
<protein>
    <submittedName>
        <fullName evidence="1">Uncharacterized protein</fullName>
    </submittedName>
</protein>
<name>A0A284SBR9_ARMOS</name>
<proteinExistence type="predicted"/>
<dbReference type="Proteomes" id="UP000219338">
    <property type="component" value="Unassembled WGS sequence"/>
</dbReference>
<gene>
    <name evidence="1" type="ORF">ARMOST_22047</name>
</gene>
<keyword evidence="2" id="KW-1185">Reference proteome</keyword>
<accession>A0A284SBR9</accession>
<dbReference type="AlphaFoldDB" id="A0A284SBR9"/>
<organism evidence="1 2">
    <name type="scientific">Armillaria ostoyae</name>
    <name type="common">Armillaria root rot fungus</name>
    <dbReference type="NCBI Taxonomy" id="47428"/>
    <lineage>
        <taxon>Eukaryota</taxon>
        <taxon>Fungi</taxon>
        <taxon>Dikarya</taxon>
        <taxon>Basidiomycota</taxon>
        <taxon>Agaricomycotina</taxon>
        <taxon>Agaricomycetes</taxon>
        <taxon>Agaricomycetidae</taxon>
        <taxon>Agaricales</taxon>
        <taxon>Marasmiineae</taxon>
        <taxon>Physalacriaceae</taxon>
        <taxon>Armillaria</taxon>
    </lineage>
</organism>
<evidence type="ECO:0000313" key="1">
    <source>
        <dbReference type="EMBL" id="SJL18458.1"/>
    </source>
</evidence>
<dbReference type="OrthoDB" id="3226582at2759"/>
<reference evidence="2" key="1">
    <citation type="journal article" date="2017" name="Nat. Ecol. Evol.">
        <title>Genome expansion and lineage-specific genetic innovations in the forest pathogenic fungi Armillaria.</title>
        <authorList>
            <person name="Sipos G."/>
            <person name="Prasanna A.N."/>
            <person name="Walter M.C."/>
            <person name="O'Connor E."/>
            <person name="Balint B."/>
            <person name="Krizsan K."/>
            <person name="Kiss B."/>
            <person name="Hess J."/>
            <person name="Varga T."/>
            <person name="Slot J."/>
            <person name="Riley R."/>
            <person name="Boka B."/>
            <person name="Rigling D."/>
            <person name="Barry K."/>
            <person name="Lee J."/>
            <person name="Mihaltcheva S."/>
            <person name="LaButti K."/>
            <person name="Lipzen A."/>
            <person name="Waldron R."/>
            <person name="Moloney N.M."/>
            <person name="Sperisen C."/>
            <person name="Kredics L."/>
            <person name="Vagvoelgyi C."/>
            <person name="Patrignani A."/>
            <person name="Fitzpatrick D."/>
            <person name="Nagy I."/>
            <person name="Doyle S."/>
            <person name="Anderson J.B."/>
            <person name="Grigoriev I.V."/>
            <person name="Gueldener U."/>
            <person name="Muensterkoetter M."/>
            <person name="Nagy L.G."/>
        </authorList>
    </citation>
    <scope>NUCLEOTIDE SEQUENCE [LARGE SCALE GENOMIC DNA]</scope>
    <source>
        <strain evidence="2">C18/9</strain>
    </source>
</reference>
<evidence type="ECO:0000313" key="2">
    <source>
        <dbReference type="Proteomes" id="UP000219338"/>
    </source>
</evidence>